<feature type="non-terminal residue" evidence="1">
    <location>
        <position position="1"/>
    </location>
</feature>
<dbReference type="EMBL" id="BGPR01022697">
    <property type="protein sequence ID" value="GBN89253.1"/>
    <property type="molecule type" value="Genomic_DNA"/>
</dbReference>
<reference evidence="1 2" key="1">
    <citation type="journal article" date="2019" name="Sci. Rep.">
        <title>Orb-weaving spider Araneus ventricosus genome elucidates the spidroin gene catalogue.</title>
        <authorList>
            <person name="Kono N."/>
            <person name="Nakamura H."/>
            <person name="Ohtoshi R."/>
            <person name="Moran D.A.P."/>
            <person name="Shinohara A."/>
            <person name="Yoshida Y."/>
            <person name="Fujiwara M."/>
            <person name="Mori M."/>
            <person name="Tomita M."/>
            <person name="Arakawa K."/>
        </authorList>
    </citation>
    <scope>NUCLEOTIDE SEQUENCE [LARGE SCALE GENOMIC DNA]</scope>
</reference>
<gene>
    <name evidence="1" type="ORF">AVEN_212819_1</name>
</gene>
<dbReference type="AlphaFoldDB" id="A0A4Y2SNG5"/>
<dbReference type="Proteomes" id="UP000499080">
    <property type="component" value="Unassembled WGS sequence"/>
</dbReference>
<protein>
    <submittedName>
        <fullName evidence="1">Uncharacterized protein</fullName>
    </submittedName>
</protein>
<name>A0A4Y2SNG5_ARAVE</name>
<sequence length="68" mass="7651">RVSDISFTHRCLPQDDRKYLGRDHQEPSLLIGRSIGRKALWNVTLRSLKTVAADPAVNKFGSLAMIMV</sequence>
<organism evidence="1 2">
    <name type="scientific">Araneus ventricosus</name>
    <name type="common">Orbweaver spider</name>
    <name type="synonym">Epeira ventricosa</name>
    <dbReference type="NCBI Taxonomy" id="182803"/>
    <lineage>
        <taxon>Eukaryota</taxon>
        <taxon>Metazoa</taxon>
        <taxon>Ecdysozoa</taxon>
        <taxon>Arthropoda</taxon>
        <taxon>Chelicerata</taxon>
        <taxon>Arachnida</taxon>
        <taxon>Araneae</taxon>
        <taxon>Araneomorphae</taxon>
        <taxon>Entelegynae</taxon>
        <taxon>Araneoidea</taxon>
        <taxon>Araneidae</taxon>
        <taxon>Araneus</taxon>
    </lineage>
</organism>
<keyword evidence="2" id="KW-1185">Reference proteome</keyword>
<comment type="caution">
    <text evidence="1">The sequence shown here is derived from an EMBL/GenBank/DDBJ whole genome shotgun (WGS) entry which is preliminary data.</text>
</comment>
<proteinExistence type="predicted"/>
<evidence type="ECO:0000313" key="1">
    <source>
        <dbReference type="EMBL" id="GBN89253.1"/>
    </source>
</evidence>
<accession>A0A4Y2SNG5</accession>
<evidence type="ECO:0000313" key="2">
    <source>
        <dbReference type="Proteomes" id="UP000499080"/>
    </source>
</evidence>